<dbReference type="GO" id="GO:0004527">
    <property type="term" value="F:exonuclease activity"/>
    <property type="evidence" value="ECO:0007669"/>
    <property type="project" value="UniProtKB-KW"/>
</dbReference>
<dbReference type="InterPro" id="IPR001667">
    <property type="entry name" value="DDH_dom"/>
</dbReference>
<dbReference type="SUPFAM" id="SSF64182">
    <property type="entry name" value="DHH phosphoesterases"/>
    <property type="match status" value="1"/>
</dbReference>
<protein>
    <submittedName>
        <fullName evidence="3">Single-stranded-DNA-specific exonuclease</fullName>
        <ecNumber evidence="3">3.1.-.-</ecNumber>
    </submittedName>
</protein>
<proteinExistence type="predicted"/>
<dbReference type="Gene3D" id="3.90.1640.30">
    <property type="match status" value="1"/>
</dbReference>
<feature type="domain" description="DHHA1" evidence="2">
    <location>
        <begin position="353"/>
        <end position="445"/>
    </location>
</feature>
<organism evidence="3 4">
    <name type="scientific">Ammoniphilus resinae</name>
    <dbReference type="NCBI Taxonomy" id="861532"/>
    <lineage>
        <taxon>Bacteria</taxon>
        <taxon>Bacillati</taxon>
        <taxon>Bacillota</taxon>
        <taxon>Bacilli</taxon>
        <taxon>Bacillales</taxon>
        <taxon>Paenibacillaceae</taxon>
        <taxon>Aneurinibacillus group</taxon>
        <taxon>Ammoniphilus</taxon>
    </lineage>
</organism>
<dbReference type="PANTHER" id="PTHR30255">
    <property type="entry name" value="SINGLE-STRANDED-DNA-SPECIFIC EXONUCLEASE RECJ"/>
    <property type="match status" value="1"/>
</dbReference>
<dbReference type="PANTHER" id="PTHR30255:SF2">
    <property type="entry name" value="SINGLE-STRANDED-DNA-SPECIFIC EXONUCLEASE RECJ"/>
    <property type="match status" value="1"/>
</dbReference>
<dbReference type="InterPro" id="IPR003156">
    <property type="entry name" value="DHHA1_dom"/>
</dbReference>
<gene>
    <name evidence="3" type="ORF">J2Z37_001222</name>
</gene>
<comment type="caution">
    <text evidence="3">The sequence shown here is derived from an EMBL/GenBank/DDBJ whole genome shotgun (WGS) entry which is preliminary data.</text>
</comment>
<sequence>MLWKAFDPAPVPGEIKNWLADNNIPLIFGPILLRRGVDSVDHLHHFFHGTLADTTPSTAFGAPIYQAVDRLKSAFYQKERIVIVGDYDADGTTAATVVMTVLSALKNHYGFEVEYLIPDRFSEGYGLNDANLPRLLAMNPNLVITVDCGVSSDKQIAELKAVGIDTIVTDHHEPKQTFPQHAYAVVHPMVTDYPDHGICGCTVAYQLMKAIWECQGKNPPKWVTEDLLDLVAVGTVCDIMPLRGDNRIYVRLGLEKIKQGQRLAFQLMKQKLGWKQINTKTLGFSIGPRINAAGRMKDADPVVHLLLSQNPTYCNSILEELEKRNNERKAAQEHVVEIGMQQAESSPYQHVLAIIDDSFHEGVVGIAASKIVERFYKPTFCLARHEGKIKGSARSIEGVHLFQLMEKYQHFIGSKWGGHATAAGLTFDDESTVDDFFHALDAELASYPEEVWQRVHRFDTKLDMNSLPVDRFFEVLAKLEPFGQGFPAVQWAIDGTLLPGRQLKEEQKIGKLQVGALQIPFAMWSNASRASFHRQQTYFGSFEYSDYWNGMQIVPQWVM</sequence>
<dbReference type="EMBL" id="JAGGKT010000002">
    <property type="protein sequence ID" value="MBP1931225.1"/>
    <property type="molecule type" value="Genomic_DNA"/>
</dbReference>
<feature type="domain" description="DDH" evidence="1">
    <location>
        <begin position="80"/>
        <end position="235"/>
    </location>
</feature>
<keyword evidence="3" id="KW-0378">Hydrolase</keyword>
<dbReference type="Proteomes" id="UP001519343">
    <property type="component" value="Unassembled WGS sequence"/>
</dbReference>
<evidence type="ECO:0000259" key="1">
    <source>
        <dbReference type="Pfam" id="PF01368"/>
    </source>
</evidence>
<keyword evidence="3" id="KW-0269">Exonuclease</keyword>
<name>A0ABS4GMY8_9BACL</name>
<dbReference type="InterPro" id="IPR051673">
    <property type="entry name" value="SSDNA_exonuclease_RecJ"/>
</dbReference>
<accession>A0ABS4GMY8</accession>
<dbReference type="Pfam" id="PF02272">
    <property type="entry name" value="DHHA1"/>
    <property type="match status" value="1"/>
</dbReference>
<keyword evidence="3" id="KW-0540">Nuclease</keyword>
<dbReference type="InterPro" id="IPR038763">
    <property type="entry name" value="DHH_sf"/>
</dbReference>
<evidence type="ECO:0000313" key="3">
    <source>
        <dbReference type="EMBL" id="MBP1931225.1"/>
    </source>
</evidence>
<dbReference type="Pfam" id="PF01368">
    <property type="entry name" value="DHH"/>
    <property type="match status" value="1"/>
</dbReference>
<dbReference type="RefSeq" id="WP_209809305.1">
    <property type="nucleotide sequence ID" value="NZ_JAGGKT010000002.1"/>
</dbReference>
<evidence type="ECO:0000259" key="2">
    <source>
        <dbReference type="Pfam" id="PF02272"/>
    </source>
</evidence>
<reference evidence="3 4" key="1">
    <citation type="submission" date="2021-03" db="EMBL/GenBank/DDBJ databases">
        <title>Genomic Encyclopedia of Type Strains, Phase IV (KMG-IV): sequencing the most valuable type-strain genomes for metagenomic binning, comparative biology and taxonomic classification.</title>
        <authorList>
            <person name="Goeker M."/>
        </authorList>
    </citation>
    <scope>NUCLEOTIDE SEQUENCE [LARGE SCALE GENOMIC DNA]</scope>
    <source>
        <strain evidence="3 4">DSM 24738</strain>
    </source>
</reference>
<dbReference type="Gene3D" id="3.10.310.30">
    <property type="match status" value="1"/>
</dbReference>
<keyword evidence="4" id="KW-1185">Reference proteome</keyword>
<dbReference type="InterPro" id="IPR004610">
    <property type="entry name" value="RecJ"/>
</dbReference>
<evidence type="ECO:0000313" key="4">
    <source>
        <dbReference type="Proteomes" id="UP001519343"/>
    </source>
</evidence>
<dbReference type="NCBIfam" id="TIGR00644">
    <property type="entry name" value="recJ"/>
    <property type="match status" value="1"/>
</dbReference>
<dbReference type="EC" id="3.1.-.-" evidence="3"/>